<evidence type="ECO:0000313" key="4">
    <source>
        <dbReference type="Proteomes" id="UP000475532"/>
    </source>
</evidence>
<dbReference type="SUPFAM" id="SSF51735">
    <property type="entry name" value="NAD(P)-binding Rossmann-fold domains"/>
    <property type="match status" value="1"/>
</dbReference>
<comment type="caution">
    <text evidence="3">The sequence shown here is derived from an EMBL/GenBank/DDBJ whole genome shotgun (WGS) entry which is preliminary data.</text>
</comment>
<feature type="domain" description="Enoyl reductase (ER)" evidence="2">
    <location>
        <begin position="11"/>
        <end position="377"/>
    </location>
</feature>
<dbReference type="InterPro" id="IPR013154">
    <property type="entry name" value="ADH-like_N"/>
</dbReference>
<dbReference type="AlphaFoldDB" id="A0A6L9QPE3"/>
<sequence length="410" mass="44038">MDMFGADADRDVRRSLRVGTVPLPELAPDEVLVAVMASSINYNTIWSAMFQPMPTFAFLRRLGRQGGYATRHDLPHHVIGSDASGIVVRTGAGVRHWAPGDFVVVSPNCPDDQDPPTHADSMMSPRQLVWGYETNFGGLAEHTVVRATQLLPKPAHLTWEEAASITLCAGTAYRMLIGAHGARIKLGDIALIWGATGGLGSIAVQLVKSSGGIPIGIVGSEEKAEAARRLGCDLVIGRSEIGMTSAGPGSLDEVQKVGKRLGGIIRREIGEDPHVVFDYVGRATFGVSVFVARRGGVVVTCGSSTGYEHTFDNRYLWMNLKNILGSHVANLQEMSECIRLFGLGTLVPVLSEVHPLDDVGAAARTVQENRHIGKVGVLCQAPSEGLGVTDWELRAKIGEQRLNPLRRITS</sequence>
<dbReference type="InterPro" id="IPR011032">
    <property type="entry name" value="GroES-like_sf"/>
</dbReference>
<dbReference type="InterPro" id="IPR051603">
    <property type="entry name" value="Zinc-ADH_QOR/CCCR"/>
</dbReference>
<dbReference type="Pfam" id="PF08240">
    <property type="entry name" value="ADH_N"/>
    <property type="match status" value="1"/>
</dbReference>
<organism evidence="3 4">
    <name type="scientific">Actinomadura bangladeshensis</name>
    <dbReference type="NCBI Taxonomy" id="453573"/>
    <lineage>
        <taxon>Bacteria</taxon>
        <taxon>Bacillati</taxon>
        <taxon>Actinomycetota</taxon>
        <taxon>Actinomycetes</taxon>
        <taxon>Streptosporangiales</taxon>
        <taxon>Thermomonosporaceae</taxon>
        <taxon>Actinomadura</taxon>
    </lineage>
</organism>
<dbReference type="EC" id="1.3.1.85" evidence="3"/>
<proteinExistence type="predicted"/>
<dbReference type="InterPro" id="IPR020843">
    <property type="entry name" value="ER"/>
</dbReference>
<dbReference type="PANTHER" id="PTHR44154:SF1">
    <property type="entry name" value="QUINONE OXIDOREDUCTASE"/>
    <property type="match status" value="1"/>
</dbReference>
<accession>A0A6L9QPE3</accession>
<evidence type="ECO:0000313" key="3">
    <source>
        <dbReference type="EMBL" id="NEA27371.1"/>
    </source>
</evidence>
<dbReference type="GO" id="GO:0043880">
    <property type="term" value="F:crotonyl-CoA reductase activity"/>
    <property type="evidence" value="ECO:0007669"/>
    <property type="project" value="InterPro"/>
</dbReference>
<name>A0A6L9QPE3_9ACTN</name>
<dbReference type="EMBL" id="JAAGLI010000914">
    <property type="protein sequence ID" value="NEA27371.1"/>
    <property type="molecule type" value="Genomic_DNA"/>
</dbReference>
<keyword evidence="1" id="KW-0521">NADP</keyword>
<dbReference type="InterPro" id="IPR013149">
    <property type="entry name" value="ADH-like_C"/>
</dbReference>
<dbReference type="SUPFAM" id="SSF50129">
    <property type="entry name" value="GroES-like"/>
    <property type="match status" value="1"/>
</dbReference>
<dbReference type="InterPro" id="IPR036291">
    <property type="entry name" value="NAD(P)-bd_dom_sf"/>
</dbReference>
<dbReference type="PANTHER" id="PTHR44154">
    <property type="entry name" value="QUINONE OXIDOREDUCTASE"/>
    <property type="match status" value="1"/>
</dbReference>
<evidence type="ECO:0000256" key="1">
    <source>
        <dbReference type="ARBA" id="ARBA00022857"/>
    </source>
</evidence>
<dbReference type="Proteomes" id="UP000475532">
    <property type="component" value="Unassembled WGS sequence"/>
</dbReference>
<dbReference type="Pfam" id="PF00107">
    <property type="entry name" value="ADH_zinc_N"/>
    <property type="match status" value="1"/>
</dbReference>
<dbReference type="InterPro" id="IPR010085">
    <property type="entry name" value="Crot_CoA_red"/>
</dbReference>
<gene>
    <name evidence="3" type="primary">ccrA</name>
    <name evidence="3" type="ORF">G3I70_33475</name>
</gene>
<dbReference type="NCBIfam" id="TIGR01751">
    <property type="entry name" value="crot-CoA-red"/>
    <property type="match status" value="1"/>
</dbReference>
<reference evidence="3 4" key="1">
    <citation type="submission" date="2020-01" db="EMBL/GenBank/DDBJ databases">
        <title>Insect and environment-associated Actinomycetes.</title>
        <authorList>
            <person name="Currrie C."/>
            <person name="Chevrette M."/>
            <person name="Carlson C."/>
            <person name="Stubbendieck R."/>
            <person name="Wendt-Pienkowski E."/>
        </authorList>
    </citation>
    <scope>NUCLEOTIDE SEQUENCE [LARGE SCALE GENOMIC DNA]</scope>
    <source>
        <strain evidence="3 4">SID10258</strain>
    </source>
</reference>
<protein>
    <submittedName>
        <fullName evidence="3">Crotonyl-CoA carboxylase/reductase</fullName>
        <ecNumber evidence="3">1.3.1.85</ecNumber>
    </submittedName>
</protein>
<keyword evidence="3" id="KW-0560">Oxidoreductase</keyword>
<dbReference type="SMART" id="SM00829">
    <property type="entry name" value="PKS_ER"/>
    <property type="match status" value="1"/>
</dbReference>
<evidence type="ECO:0000259" key="2">
    <source>
        <dbReference type="SMART" id="SM00829"/>
    </source>
</evidence>
<dbReference type="Gene3D" id="3.90.180.10">
    <property type="entry name" value="Medium-chain alcohol dehydrogenases, catalytic domain"/>
    <property type="match status" value="2"/>
</dbReference>